<feature type="repeat" description="TPR" evidence="1">
    <location>
        <begin position="168"/>
        <end position="201"/>
    </location>
</feature>
<dbReference type="InterPro" id="IPR019734">
    <property type="entry name" value="TPR_rpt"/>
</dbReference>
<evidence type="ECO:0000313" key="2">
    <source>
        <dbReference type="EMBL" id="MEK9500644.1"/>
    </source>
</evidence>
<dbReference type="Proteomes" id="UP001484239">
    <property type="component" value="Unassembled WGS sequence"/>
</dbReference>
<protein>
    <submittedName>
        <fullName evidence="2">Tetratricopeptide repeat protein</fullName>
    </submittedName>
</protein>
<sequence>MTIRFPAGRAAVLLAALVSTGCATKGDLRDLQTEMRNLAERQDSLMVELRRQNRTTQDSIRRTSDQLFETRGDVSVRLGGIENSIERLTEVVGQMQQGLVDVRDQLGSGGGMRGSMGGSNPLGGGQPAGDAVADYNAAVRVYNMQQWTAARMGFEDFIQNYPSDELVPAAYYYLGEVWVQLDEPENAIEAYETVVQYHIGSDHAPLARLGLGLTYLEQGETALARNQFETLINTWGDHEAADRAREALAGMGGRPS</sequence>
<gene>
    <name evidence="2" type="ORF">WI372_06615</name>
</gene>
<dbReference type="EMBL" id="JBBHLI010000003">
    <property type="protein sequence ID" value="MEK9500644.1"/>
    <property type="molecule type" value="Genomic_DNA"/>
</dbReference>
<dbReference type="PROSITE" id="PS51257">
    <property type="entry name" value="PROKAR_LIPOPROTEIN"/>
    <property type="match status" value="1"/>
</dbReference>
<reference evidence="2 3" key="1">
    <citation type="submission" date="2024-02" db="EMBL/GenBank/DDBJ databases">
        <title>A novel Gemmatimonadota bacterium.</title>
        <authorList>
            <person name="Du Z.-J."/>
            <person name="Ye Y.-Q."/>
        </authorList>
    </citation>
    <scope>NUCLEOTIDE SEQUENCE [LARGE SCALE GENOMIC DNA]</scope>
    <source>
        <strain evidence="2 3">DH-20</strain>
    </source>
</reference>
<organism evidence="2 3">
    <name type="scientific">Gaopeijia maritima</name>
    <dbReference type="NCBI Taxonomy" id="3119007"/>
    <lineage>
        <taxon>Bacteria</taxon>
        <taxon>Pseudomonadati</taxon>
        <taxon>Gemmatimonadota</taxon>
        <taxon>Longimicrobiia</taxon>
        <taxon>Gaopeijiales</taxon>
        <taxon>Gaopeijiaceae</taxon>
        <taxon>Gaopeijia</taxon>
    </lineage>
</organism>
<proteinExistence type="predicted"/>
<evidence type="ECO:0000256" key="1">
    <source>
        <dbReference type="PROSITE-ProRule" id="PRU00339"/>
    </source>
</evidence>
<comment type="caution">
    <text evidence="2">The sequence shown here is derived from an EMBL/GenBank/DDBJ whole genome shotgun (WGS) entry which is preliminary data.</text>
</comment>
<dbReference type="SUPFAM" id="SSF48452">
    <property type="entry name" value="TPR-like"/>
    <property type="match status" value="1"/>
</dbReference>
<dbReference type="PROSITE" id="PS50005">
    <property type="entry name" value="TPR"/>
    <property type="match status" value="1"/>
</dbReference>
<accession>A0ABU9E971</accession>
<dbReference type="SMART" id="SM00028">
    <property type="entry name" value="TPR"/>
    <property type="match status" value="2"/>
</dbReference>
<name>A0ABU9E971_9BACT</name>
<keyword evidence="3" id="KW-1185">Reference proteome</keyword>
<evidence type="ECO:0000313" key="3">
    <source>
        <dbReference type="Proteomes" id="UP001484239"/>
    </source>
</evidence>
<dbReference type="InterPro" id="IPR011990">
    <property type="entry name" value="TPR-like_helical_dom_sf"/>
</dbReference>
<dbReference type="Pfam" id="PF13174">
    <property type="entry name" value="TPR_6"/>
    <property type="match status" value="1"/>
</dbReference>
<dbReference type="RefSeq" id="WP_405280025.1">
    <property type="nucleotide sequence ID" value="NZ_CP144380.1"/>
</dbReference>
<dbReference type="Pfam" id="PF13432">
    <property type="entry name" value="TPR_16"/>
    <property type="match status" value="1"/>
</dbReference>
<dbReference type="Gene3D" id="1.25.40.10">
    <property type="entry name" value="Tetratricopeptide repeat domain"/>
    <property type="match status" value="1"/>
</dbReference>
<keyword evidence="1" id="KW-0802">TPR repeat</keyword>